<evidence type="ECO:0000313" key="1">
    <source>
        <dbReference type="EMBL" id="KAK7687206.1"/>
    </source>
</evidence>
<dbReference type="Proteomes" id="UP001385951">
    <property type="component" value="Unassembled WGS sequence"/>
</dbReference>
<reference evidence="1 2" key="1">
    <citation type="submission" date="2022-09" db="EMBL/GenBank/DDBJ databases">
        <authorList>
            <person name="Palmer J.M."/>
        </authorList>
    </citation>
    <scope>NUCLEOTIDE SEQUENCE [LARGE SCALE GENOMIC DNA]</scope>
    <source>
        <strain evidence="1 2">DSM 7382</strain>
    </source>
</reference>
<sequence>MEPEIWATKSHTTPEYKIHGTLLKQIVAPDIVLQLVPYQAINLLCAVAKGESPKWLQRYCPALGAVLNLYRQLSTPIPIEVQKVAGWLARRAYDVYSRLAQHDPAPCDSSLPQGNWKETGTVYGSPAVRKRRFYSKLRGDTLRVLDRGEDEAAGDCNKFYKTYSKHSLTGGIFVVWCTHSICLGFHSIPLAEGRNDVFSAIYTRFPSAPKVIIYDFACQLAVYCFVREARYFHNTRFLIDEMHAHDHSRCGQACFASNVMQFDDDIRAANTSAAECGNKGMKRIRKSVSFMNYEHAVIYTKTFLDIWNRNIMRRMAKV</sequence>
<comment type="caution">
    <text evidence="1">The sequence shown here is derived from an EMBL/GenBank/DDBJ whole genome shotgun (WGS) entry which is preliminary data.</text>
</comment>
<dbReference type="PANTHER" id="PTHR34305:SF1">
    <property type="entry name" value="SWIM-TYPE DOMAIN-CONTAINING PROTEIN"/>
    <property type="match status" value="1"/>
</dbReference>
<evidence type="ECO:0000313" key="2">
    <source>
        <dbReference type="Proteomes" id="UP001385951"/>
    </source>
</evidence>
<dbReference type="AlphaFoldDB" id="A0AAW0G2F8"/>
<dbReference type="Pfam" id="PF18758">
    <property type="entry name" value="KDZ"/>
    <property type="match status" value="1"/>
</dbReference>
<protein>
    <submittedName>
        <fullName evidence="1">Uncharacterized protein</fullName>
    </submittedName>
</protein>
<organism evidence="1 2">
    <name type="scientific">Cerrena zonata</name>
    <dbReference type="NCBI Taxonomy" id="2478898"/>
    <lineage>
        <taxon>Eukaryota</taxon>
        <taxon>Fungi</taxon>
        <taxon>Dikarya</taxon>
        <taxon>Basidiomycota</taxon>
        <taxon>Agaricomycotina</taxon>
        <taxon>Agaricomycetes</taxon>
        <taxon>Polyporales</taxon>
        <taxon>Cerrenaceae</taxon>
        <taxon>Cerrena</taxon>
    </lineage>
</organism>
<dbReference type="EMBL" id="JASBNA010000014">
    <property type="protein sequence ID" value="KAK7687206.1"/>
    <property type="molecule type" value="Genomic_DNA"/>
</dbReference>
<accession>A0AAW0G2F8</accession>
<proteinExistence type="predicted"/>
<dbReference type="InterPro" id="IPR040521">
    <property type="entry name" value="KDZ"/>
</dbReference>
<gene>
    <name evidence="1" type="ORF">QCA50_009711</name>
</gene>
<dbReference type="PANTHER" id="PTHR34305">
    <property type="entry name" value="EXPRESSED PROTEIN"/>
    <property type="match status" value="1"/>
</dbReference>
<name>A0AAW0G2F8_9APHY</name>
<keyword evidence="2" id="KW-1185">Reference proteome</keyword>